<dbReference type="OrthoDB" id="3784230at2"/>
<keyword evidence="5" id="KW-1185">Reference proteome</keyword>
<dbReference type="InterPro" id="IPR021176">
    <property type="entry name" value="Competence-induced_CoiA"/>
</dbReference>
<sequence length="331" mass="40063">MIIAYDNQQQRIKADQAKKDSEPFYCPGCHEPVHLKKGLLKRRHFAHYAAANCEVFSEGETEEHLSAKELLYEWLTDETIEIEAYLPDLQQRPDLLVGKTAIEVQCSALSWSRFVQRTEKYLAYNYSPWWLLGRHLQPQLHHRWTVLQKACCRFAEQPGFYLWIIDTQEQRVGLIYEINWHYKWGFSFRRRYFRKGEPIGCFPALNNYSRKPCRTYHQRWQPEAYRVWLLHKLMQRQKQILSLQALLYPLGGHIGNLPHWCYHPSDYGFLLEHRMLVLRFLFHQNANRNFSHWLNQLRKMNWNWLFPMIDQGQLLKRIYKECSDFQKIQPF</sequence>
<dbReference type="AlphaFoldDB" id="A0A376GW15"/>
<evidence type="ECO:0000313" key="5">
    <source>
        <dbReference type="Proteomes" id="UP000254807"/>
    </source>
</evidence>
<dbReference type="InterPro" id="IPR057253">
    <property type="entry name" value="CoiA-like_N"/>
</dbReference>
<gene>
    <name evidence="4" type="ORF">NCTC12360_01183</name>
    <name evidence="3" type="ORF">P7E30_04115</name>
</gene>
<proteinExistence type="predicted"/>
<dbReference type="Proteomes" id="UP000254807">
    <property type="component" value="Unassembled WGS sequence"/>
</dbReference>
<organism evidence="4 5">
    <name type="scientific">Enterococcus gallinarum</name>
    <dbReference type="NCBI Taxonomy" id="1353"/>
    <lineage>
        <taxon>Bacteria</taxon>
        <taxon>Bacillati</taxon>
        <taxon>Bacillota</taxon>
        <taxon>Bacilli</taxon>
        <taxon>Lactobacillales</taxon>
        <taxon>Enterococcaceae</taxon>
        <taxon>Enterococcus</taxon>
    </lineage>
</organism>
<feature type="domain" description="Competence protein CoiA-like N-terminal" evidence="2">
    <location>
        <begin position="10"/>
        <end position="55"/>
    </location>
</feature>
<dbReference type="RefSeq" id="WP_060815549.1">
    <property type="nucleotide sequence ID" value="NZ_JARPZN010000002.1"/>
</dbReference>
<dbReference type="Proteomes" id="UP001183682">
    <property type="component" value="Unassembled WGS sequence"/>
</dbReference>
<feature type="domain" description="Competence protein CoiA nuclease-like" evidence="1">
    <location>
        <begin position="60"/>
        <end position="180"/>
    </location>
</feature>
<evidence type="ECO:0000313" key="3">
    <source>
        <dbReference type="EMBL" id="MDT2689396.1"/>
    </source>
</evidence>
<dbReference type="EMBL" id="UFYW01000001">
    <property type="protein sequence ID" value="STD82747.1"/>
    <property type="molecule type" value="Genomic_DNA"/>
</dbReference>
<evidence type="ECO:0000259" key="1">
    <source>
        <dbReference type="Pfam" id="PF06054"/>
    </source>
</evidence>
<dbReference type="PIRSF" id="PIRSF007487">
    <property type="entry name" value="Competence-induced_CoiA_bac"/>
    <property type="match status" value="1"/>
</dbReference>
<protein>
    <submittedName>
        <fullName evidence="3">Competence protein CoiA family protein</fullName>
    </submittedName>
    <submittedName>
        <fullName evidence="4">Competence protein CoiA-like family protein</fullName>
    </submittedName>
</protein>
<dbReference type="InterPro" id="IPR010330">
    <property type="entry name" value="CoiA_nuc"/>
</dbReference>
<evidence type="ECO:0000313" key="4">
    <source>
        <dbReference type="EMBL" id="STD82747.1"/>
    </source>
</evidence>
<reference evidence="4 5" key="1">
    <citation type="submission" date="2018-06" db="EMBL/GenBank/DDBJ databases">
        <authorList>
            <consortium name="Pathogen Informatics"/>
            <person name="Doyle S."/>
        </authorList>
    </citation>
    <scope>NUCLEOTIDE SEQUENCE [LARGE SCALE GENOMIC DNA]</scope>
    <source>
        <strain evidence="4 5">NCTC12360</strain>
    </source>
</reference>
<dbReference type="EMBL" id="JARPZN010000002">
    <property type="protein sequence ID" value="MDT2689396.1"/>
    <property type="molecule type" value="Genomic_DNA"/>
</dbReference>
<reference evidence="3" key="2">
    <citation type="submission" date="2023-03" db="EMBL/GenBank/DDBJ databases">
        <authorList>
            <person name="Shen W."/>
            <person name="Cai J."/>
        </authorList>
    </citation>
    <scope>NUCLEOTIDE SEQUENCE</scope>
    <source>
        <strain evidence="3">K69-2</strain>
    </source>
</reference>
<accession>A0A376GW15</accession>
<name>A0A376GW15_ENTGA</name>
<evidence type="ECO:0000259" key="2">
    <source>
        <dbReference type="Pfam" id="PF25164"/>
    </source>
</evidence>
<dbReference type="Pfam" id="PF25164">
    <property type="entry name" value="CoiA_N"/>
    <property type="match status" value="1"/>
</dbReference>
<dbReference type="Pfam" id="PF06054">
    <property type="entry name" value="CoiA_nuc"/>
    <property type="match status" value="1"/>
</dbReference>